<protein>
    <submittedName>
        <fullName evidence="2">Ubiquitin-associated (UBA) protein</fullName>
    </submittedName>
</protein>
<accession>A0A5A7PYJ6</accession>
<feature type="region of interest" description="Disordered" evidence="1">
    <location>
        <begin position="94"/>
        <end position="167"/>
    </location>
</feature>
<gene>
    <name evidence="2" type="ORF">STAS_14400</name>
</gene>
<comment type="caution">
    <text evidence="2">The sequence shown here is derived from an EMBL/GenBank/DDBJ whole genome shotgun (WGS) entry which is preliminary data.</text>
</comment>
<name>A0A5A7PYJ6_STRAF</name>
<keyword evidence="3" id="KW-1185">Reference proteome</keyword>
<dbReference type="EMBL" id="BKCP01005406">
    <property type="protein sequence ID" value="GER37945.1"/>
    <property type="molecule type" value="Genomic_DNA"/>
</dbReference>
<evidence type="ECO:0000256" key="1">
    <source>
        <dbReference type="SAM" id="MobiDB-lite"/>
    </source>
</evidence>
<dbReference type="Proteomes" id="UP000325081">
    <property type="component" value="Unassembled WGS sequence"/>
</dbReference>
<evidence type="ECO:0000313" key="3">
    <source>
        <dbReference type="Proteomes" id="UP000325081"/>
    </source>
</evidence>
<proteinExistence type="predicted"/>
<sequence>MRAIPMGEILNRTKVSCSGSFLRISAATGSVLRRREQLPLQIYKFFQYNARTLQMKCRACQMYSFGPATIVHQSIIQKKIDTIPYLQPTCEASAAPRVPHPYTPNHSFSRPPHPPRRRETSSRPAKTPNHGGRAPRPPSSASRKDTSSRAPPRLRRPPPSPRPLYLSLSPWQTRAAGSEFSGAYSMPKPPQTTLQREPPLLDEANKHPFSAVMQSEAATMQLKNPTAEDSERVPCFSGLLTGEKRERGELMGKMEYFYEFLLDQREKSEKLQGRTSKNICITHETTILHKSLDQWEKIFNLGFVYLDPPLLGCTLEAQLVRGAKPVLMVHLLGSSPQFRKIRKMSGDERKERDLDLTSPEIDGIRMQETEEGFGRESFTRASVSTMRAKVKHLDSILRLSLALCLFISVLFSWGFAVEEEAYEEVEEEAQKDEAEIQNSRAFVDSSRPDGTGN</sequence>
<organism evidence="2 3">
    <name type="scientific">Striga asiatica</name>
    <name type="common">Asiatic witchweed</name>
    <name type="synonym">Buchnera asiatica</name>
    <dbReference type="NCBI Taxonomy" id="4170"/>
    <lineage>
        <taxon>Eukaryota</taxon>
        <taxon>Viridiplantae</taxon>
        <taxon>Streptophyta</taxon>
        <taxon>Embryophyta</taxon>
        <taxon>Tracheophyta</taxon>
        <taxon>Spermatophyta</taxon>
        <taxon>Magnoliopsida</taxon>
        <taxon>eudicotyledons</taxon>
        <taxon>Gunneridae</taxon>
        <taxon>Pentapetalae</taxon>
        <taxon>asterids</taxon>
        <taxon>lamiids</taxon>
        <taxon>Lamiales</taxon>
        <taxon>Orobanchaceae</taxon>
        <taxon>Buchnereae</taxon>
        <taxon>Striga</taxon>
    </lineage>
</organism>
<reference evidence="3" key="1">
    <citation type="journal article" date="2019" name="Curr. Biol.">
        <title>Genome Sequence of Striga asiatica Provides Insight into the Evolution of Plant Parasitism.</title>
        <authorList>
            <person name="Yoshida S."/>
            <person name="Kim S."/>
            <person name="Wafula E.K."/>
            <person name="Tanskanen J."/>
            <person name="Kim Y.M."/>
            <person name="Honaas L."/>
            <person name="Yang Z."/>
            <person name="Spallek T."/>
            <person name="Conn C.E."/>
            <person name="Ichihashi Y."/>
            <person name="Cheong K."/>
            <person name="Cui S."/>
            <person name="Der J.P."/>
            <person name="Gundlach H."/>
            <person name="Jiao Y."/>
            <person name="Hori C."/>
            <person name="Ishida J.K."/>
            <person name="Kasahara H."/>
            <person name="Kiba T."/>
            <person name="Kim M.S."/>
            <person name="Koo N."/>
            <person name="Laohavisit A."/>
            <person name="Lee Y.H."/>
            <person name="Lumba S."/>
            <person name="McCourt P."/>
            <person name="Mortimer J.C."/>
            <person name="Mutuku J.M."/>
            <person name="Nomura T."/>
            <person name="Sasaki-Sekimoto Y."/>
            <person name="Seto Y."/>
            <person name="Wang Y."/>
            <person name="Wakatake T."/>
            <person name="Sakakibara H."/>
            <person name="Demura T."/>
            <person name="Yamaguchi S."/>
            <person name="Yoneyama K."/>
            <person name="Manabe R.I."/>
            <person name="Nelson D.C."/>
            <person name="Schulman A.H."/>
            <person name="Timko M.P."/>
            <person name="dePamphilis C.W."/>
            <person name="Choi D."/>
            <person name="Shirasu K."/>
        </authorList>
    </citation>
    <scope>NUCLEOTIDE SEQUENCE [LARGE SCALE GENOMIC DNA]</scope>
    <source>
        <strain evidence="3">cv. UVA1</strain>
    </source>
</reference>
<feature type="region of interest" description="Disordered" evidence="1">
    <location>
        <begin position="426"/>
        <end position="453"/>
    </location>
</feature>
<evidence type="ECO:0000313" key="2">
    <source>
        <dbReference type="EMBL" id="GER37945.1"/>
    </source>
</evidence>
<dbReference type="AlphaFoldDB" id="A0A5A7PYJ6"/>